<name>A0ABD1MKD4_9FABA</name>
<evidence type="ECO:0000256" key="1">
    <source>
        <dbReference type="SAM" id="MobiDB-lite"/>
    </source>
</evidence>
<dbReference type="Gene3D" id="3.90.190.10">
    <property type="entry name" value="Protein tyrosine phosphatase superfamily"/>
    <property type="match status" value="1"/>
</dbReference>
<organism evidence="2 3">
    <name type="scientific">Flemingia macrophylla</name>
    <dbReference type="NCBI Taxonomy" id="520843"/>
    <lineage>
        <taxon>Eukaryota</taxon>
        <taxon>Viridiplantae</taxon>
        <taxon>Streptophyta</taxon>
        <taxon>Embryophyta</taxon>
        <taxon>Tracheophyta</taxon>
        <taxon>Spermatophyta</taxon>
        <taxon>Magnoliopsida</taxon>
        <taxon>eudicotyledons</taxon>
        <taxon>Gunneridae</taxon>
        <taxon>Pentapetalae</taxon>
        <taxon>rosids</taxon>
        <taxon>fabids</taxon>
        <taxon>Fabales</taxon>
        <taxon>Fabaceae</taxon>
        <taxon>Papilionoideae</taxon>
        <taxon>50 kb inversion clade</taxon>
        <taxon>NPAAA clade</taxon>
        <taxon>indigoferoid/millettioid clade</taxon>
        <taxon>Phaseoleae</taxon>
        <taxon>Flemingia</taxon>
    </lineage>
</organism>
<feature type="compositionally biased region" description="Polar residues" evidence="1">
    <location>
        <begin position="23"/>
        <end position="41"/>
    </location>
</feature>
<gene>
    <name evidence="2" type="ORF">Fmac_010722</name>
</gene>
<dbReference type="InterPro" id="IPR029021">
    <property type="entry name" value="Prot-tyrosine_phosphatase-like"/>
</dbReference>
<dbReference type="PANTHER" id="PTHR46642">
    <property type="entry name" value="DUAL SPECIFICITY PHOSPHATASE, SUBGROUP, CATALYTIC DOMAIN"/>
    <property type="match status" value="1"/>
</dbReference>
<evidence type="ECO:0000313" key="2">
    <source>
        <dbReference type="EMBL" id="KAL2336276.1"/>
    </source>
</evidence>
<reference evidence="2 3" key="1">
    <citation type="submission" date="2024-08" db="EMBL/GenBank/DDBJ databases">
        <title>Insights into the chromosomal genome structure of Flemingia macrophylla.</title>
        <authorList>
            <person name="Ding Y."/>
            <person name="Zhao Y."/>
            <person name="Bi W."/>
            <person name="Wu M."/>
            <person name="Zhao G."/>
            <person name="Gong Y."/>
            <person name="Li W."/>
            <person name="Zhang P."/>
        </authorList>
    </citation>
    <scope>NUCLEOTIDE SEQUENCE [LARGE SCALE GENOMIC DNA]</scope>
    <source>
        <strain evidence="2">DYQJB</strain>
        <tissue evidence="2">Leaf</tissue>
    </source>
</reference>
<dbReference type="PANTHER" id="PTHR46642:SF3">
    <property type="entry name" value="PHOSPHOGLUCAN PHOSPHATASE DSP4, CHLOROPLASTIC"/>
    <property type="match status" value="1"/>
</dbReference>
<keyword evidence="3" id="KW-1185">Reference proteome</keyword>
<evidence type="ECO:0000313" key="3">
    <source>
        <dbReference type="Proteomes" id="UP001603857"/>
    </source>
</evidence>
<proteinExistence type="predicted"/>
<dbReference type="InterPro" id="IPR052832">
    <property type="entry name" value="Starch-Glucan_Phosphatase"/>
</dbReference>
<dbReference type="EMBL" id="JBGMDY010000004">
    <property type="protein sequence ID" value="KAL2336276.1"/>
    <property type="molecule type" value="Genomic_DNA"/>
</dbReference>
<accession>A0ABD1MKD4</accession>
<dbReference type="AlphaFoldDB" id="A0ABD1MKD4"/>
<protein>
    <submittedName>
        <fullName evidence="2">Uncharacterized protein</fullName>
    </submittedName>
</protein>
<comment type="caution">
    <text evidence="2">The sequence shown here is derived from an EMBL/GenBank/DDBJ whole genome shotgun (WGS) entry which is preliminary data.</text>
</comment>
<dbReference type="Proteomes" id="UP001603857">
    <property type="component" value="Unassembled WGS sequence"/>
</dbReference>
<feature type="region of interest" description="Disordered" evidence="1">
    <location>
        <begin position="1"/>
        <end position="62"/>
    </location>
</feature>
<sequence>MSTYRRRGDDGAILHPHPLSASRRFSSPSLQKENFSSNPRRSTSHKTFPRDRSSSPSDLPRSLSAQEPLRFLFRRDFDAFDMRMWLPVVVSKLYKAINSNGGVTYIHCTAALEKAPAVARIPLNFDDKEGSWFLKRELPIRFRLLG</sequence>
<feature type="compositionally biased region" description="Basic and acidic residues" evidence="1">
    <location>
        <begin position="1"/>
        <end position="12"/>
    </location>
</feature>